<dbReference type="GeneID" id="14876546"/>
<dbReference type="Pfam" id="PF12796">
    <property type="entry name" value="Ank_2"/>
    <property type="match status" value="1"/>
</dbReference>
<name>F4PJ92_CACFS</name>
<proteinExistence type="predicted"/>
<dbReference type="Gene3D" id="1.25.40.20">
    <property type="entry name" value="Ankyrin repeat-containing domain"/>
    <property type="match status" value="3"/>
</dbReference>
<gene>
    <name evidence="1" type="ORF">DFA_06528</name>
</gene>
<dbReference type="AlphaFoldDB" id="F4PJ92"/>
<dbReference type="Proteomes" id="UP000007797">
    <property type="component" value="Unassembled WGS sequence"/>
</dbReference>
<organism evidence="1 2">
    <name type="scientific">Cavenderia fasciculata</name>
    <name type="common">Slime mold</name>
    <name type="synonym">Dictyostelium fasciculatum</name>
    <dbReference type="NCBI Taxonomy" id="261658"/>
    <lineage>
        <taxon>Eukaryota</taxon>
        <taxon>Amoebozoa</taxon>
        <taxon>Evosea</taxon>
        <taxon>Eumycetozoa</taxon>
        <taxon>Dictyostelia</taxon>
        <taxon>Acytosteliales</taxon>
        <taxon>Cavenderiaceae</taxon>
        <taxon>Cavenderia</taxon>
    </lineage>
</organism>
<protein>
    <recommendedName>
        <fullName evidence="3">Ankyrin repeat-containing protein</fullName>
    </recommendedName>
</protein>
<dbReference type="Pfam" id="PF13637">
    <property type="entry name" value="Ank_4"/>
    <property type="match status" value="2"/>
</dbReference>
<dbReference type="InterPro" id="IPR036770">
    <property type="entry name" value="Ankyrin_rpt-contain_sf"/>
</dbReference>
<accession>F4PJ92</accession>
<reference evidence="2" key="1">
    <citation type="journal article" date="2011" name="Genome Res.">
        <title>Phylogeny-wide analysis of social amoeba genomes highlights ancient origins for complex intercellular communication.</title>
        <authorList>
            <person name="Heidel A.J."/>
            <person name="Lawal H.M."/>
            <person name="Felder M."/>
            <person name="Schilde C."/>
            <person name="Helps N.R."/>
            <person name="Tunggal B."/>
            <person name="Rivero F."/>
            <person name="John U."/>
            <person name="Schleicher M."/>
            <person name="Eichinger L."/>
            <person name="Platzer M."/>
            <person name="Noegel A.A."/>
            <person name="Schaap P."/>
            <person name="Gloeckner G."/>
        </authorList>
    </citation>
    <scope>NUCLEOTIDE SEQUENCE [LARGE SCALE GENOMIC DNA]</scope>
    <source>
        <strain evidence="2">SH3</strain>
    </source>
</reference>
<dbReference type="InterPro" id="IPR052050">
    <property type="entry name" value="SecEffector_AnkRepeat"/>
</dbReference>
<dbReference type="PANTHER" id="PTHR46586:SF3">
    <property type="entry name" value="ANKYRIN REPEAT-CONTAINING PROTEIN"/>
    <property type="match status" value="1"/>
</dbReference>
<dbReference type="STRING" id="1054147.F4PJ92"/>
<dbReference type="InterPro" id="IPR002110">
    <property type="entry name" value="Ankyrin_rpt"/>
</dbReference>
<sequence length="539" mass="62170">MTTKRSTTITSTTTTIGGYRTTFHNIFKVLYLRNKIFNCIRELSRLDNSLGKKTIKGKELIQQSSRVWFETYGMPWDFIKHYLLFNHEISGHGEIEYKCRCELVNMYIRHPNASSDTLKHLLVWGPTPLHKQTFERVLANGNYDMVVYLTKIFPNHNKVVSCETEYFEHAFKSGNVKLVRWLYQQYPKADQYFAQPRNQHLTSLDQSCKRGHFEMIDWLYANKKHVTFSTDAMDYAAEIGNLPILRFLLRNRTEGCTIKAFILAAINGHIQVLKYLFERCPKTFVSQKSMFNVFDQSAINNHLDVVKYLHLNHYGGDKCTIKAMDGAASLEMVQWLHGNRTEGCSFRAIDQAASTGKLDIIKYLIENRKERYTLQALQNAVDNGHFHVLSYLYEIKRSPITKSLDITKALKNGFIDIIKFLKENGLASFPTLDNVQSCLDSANLEMVQLFFNNYKGCPMTNIIRNAIHQSTTLELECNESVVEAAIVAGSIEIVKYLFNNNNSRTDKVHCSESSIKTAFSHHHINIAQFLYTIKNQIKK</sequence>
<dbReference type="SUPFAM" id="SSF48403">
    <property type="entry name" value="Ankyrin repeat"/>
    <property type="match status" value="1"/>
</dbReference>
<keyword evidence="2" id="KW-1185">Reference proteome</keyword>
<evidence type="ECO:0000313" key="1">
    <source>
        <dbReference type="EMBL" id="EGG24378.1"/>
    </source>
</evidence>
<dbReference type="OrthoDB" id="63159at2759"/>
<evidence type="ECO:0000313" key="2">
    <source>
        <dbReference type="Proteomes" id="UP000007797"/>
    </source>
</evidence>
<dbReference type="RefSeq" id="XP_004362229.1">
    <property type="nucleotide sequence ID" value="XM_004362172.1"/>
</dbReference>
<dbReference type="KEGG" id="dfa:DFA_06528"/>
<evidence type="ECO:0008006" key="3">
    <source>
        <dbReference type="Google" id="ProtNLM"/>
    </source>
</evidence>
<dbReference type="PANTHER" id="PTHR46586">
    <property type="entry name" value="ANKYRIN REPEAT-CONTAINING PROTEIN"/>
    <property type="match status" value="1"/>
</dbReference>
<dbReference type="EMBL" id="GL883007">
    <property type="protein sequence ID" value="EGG24378.1"/>
    <property type="molecule type" value="Genomic_DNA"/>
</dbReference>
<dbReference type="SMART" id="SM00248">
    <property type="entry name" value="ANK"/>
    <property type="match status" value="5"/>
</dbReference>